<feature type="region of interest" description="Disordered" evidence="2">
    <location>
        <begin position="65"/>
        <end position="95"/>
    </location>
</feature>
<dbReference type="AlphaFoldDB" id="A0A1R0KK06"/>
<evidence type="ECO:0000259" key="3">
    <source>
        <dbReference type="Pfam" id="PF01205"/>
    </source>
</evidence>
<dbReference type="RefSeq" id="WP_076164764.1">
    <property type="nucleotide sequence ID" value="NZ_JBEZVB010000030.1"/>
</dbReference>
<dbReference type="PANTHER" id="PTHR16301">
    <property type="entry name" value="IMPACT-RELATED"/>
    <property type="match status" value="1"/>
</dbReference>
<accession>A0A1R0KK06</accession>
<dbReference type="EMBL" id="MQUQ01000017">
    <property type="protein sequence ID" value="OLZ46439.1"/>
    <property type="molecule type" value="Genomic_DNA"/>
</dbReference>
<evidence type="ECO:0000313" key="5">
    <source>
        <dbReference type="EMBL" id="OLZ46439.1"/>
    </source>
</evidence>
<protein>
    <submittedName>
        <fullName evidence="5">YigZ family protein</fullName>
    </submittedName>
</protein>
<comment type="similarity">
    <text evidence="1">Belongs to the IMPACT family.</text>
</comment>
<organism evidence="5 6">
    <name type="scientific">Amycolatopsis coloradensis</name>
    <dbReference type="NCBI Taxonomy" id="76021"/>
    <lineage>
        <taxon>Bacteria</taxon>
        <taxon>Bacillati</taxon>
        <taxon>Actinomycetota</taxon>
        <taxon>Actinomycetes</taxon>
        <taxon>Pseudonocardiales</taxon>
        <taxon>Pseudonocardiaceae</taxon>
        <taxon>Amycolatopsis</taxon>
    </lineage>
</organism>
<dbReference type="Pfam" id="PF01205">
    <property type="entry name" value="Impact_N"/>
    <property type="match status" value="1"/>
</dbReference>
<name>A0A1R0KK06_9PSEU</name>
<dbReference type="Proteomes" id="UP000187486">
    <property type="component" value="Unassembled WGS sequence"/>
</dbReference>
<dbReference type="NCBIfam" id="TIGR00257">
    <property type="entry name" value="IMPACT_YIGZ"/>
    <property type="match status" value="1"/>
</dbReference>
<comment type="caution">
    <text evidence="5">The sequence shown here is derived from an EMBL/GenBank/DDBJ whole genome shotgun (WGS) entry which is preliminary data.</text>
</comment>
<gene>
    <name evidence="5" type="ORF">BS329_29825</name>
</gene>
<dbReference type="InterPro" id="IPR015269">
    <property type="entry name" value="UPF0029_Impact_C"/>
</dbReference>
<dbReference type="GO" id="GO:0006446">
    <property type="term" value="P:regulation of translational initiation"/>
    <property type="evidence" value="ECO:0007669"/>
    <property type="project" value="TreeGrafter"/>
</dbReference>
<dbReference type="SUPFAM" id="SSF54980">
    <property type="entry name" value="EF-G C-terminal domain-like"/>
    <property type="match status" value="1"/>
</dbReference>
<dbReference type="SUPFAM" id="SSF54211">
    <property type="entry name" value="Ribosomal protein S5 domain 2-like"/>
    <property type="match status" value="1"/>
</dbReference>
<dbReference type="InterPro" id="IPR015796">
    <property type="entry name" value="Impact_YigZ-like"/>
</dbReference>
<dbReference type="PROSITE" id="PS00910">
    <property type="entry name" value="UPF0029"/>
    <property type="match status" value="1"/>
</dbReference>
<dbReference type="Gene3D" id="3.30.230.30">
    <property type="entry name" value="Impact, N-terminal domain"/>
    <property type="match status" value="1"/>
</dbReference>
<dbReference type="PANTHER" id="PTHR16301:SF20">
    <property type="entry name" value="IMPACT FAMILY MEMBER YIGZ"/>
    <property type="match status" value="1"/>
</dbReference>
<feature type="domain" description="UPF0029" evidence="4">
    <location>
        <begin position="153"/>
        <end position="207"/>
    </location>
</feature>
<proteinExistence type="inferred from homology"/>
<dbReference type="GO" id="GO:0005737">
    <property type="term" value="C:cytoplasm"/>
    <property type="evidence" value="ECO:0007669"/>
    <property type="project" value="TreeGrafter"/>
</dbReference>
<dbReference type="InterPro" id="IPR035647">
    <property type="entry name" value="EFG_III/V"/>
</dbReference>
<evidence type="ECO:0000313" key="6">
    <source>
        <dbReference type="Proteomes" id="UP000187486"/>
    </source>
</evidence>
<dbReference type="InterPro" id="IPR020568">
    <property type="entry name" value="Ribosomal_Su5_D2-typ_SF"/>
</dbReference>
<dbReference type="OrthoDB" id="9813771at2"/>
<sequence>MADRYLTVAGTGVHEIEIRRSRFLCALAPVTSEEAAREVIIARKKADPAARHHCHAFVLGADGRGDSMDSRRESVPRIERSSDDGEPSGTAGTPMLEVLRRRELTDTVAVVTRYFGGVLLGAGGLIRAYGQAVSEAVDAVGVREYRRLRLVEVVVDYDRAGRLENDIRSSPYLLHATRFEDVAHFDVGLAPDQGEAFHAWLADLTGGEARTGEIGETWLATP</sequence>
<evidence type="ECO:0000256" key="1">
    <source>
        <dbReference type="ARBA" id="ARBA00007665"/>
    </source>
</evidence>
<feature type="compositionally biased region" description="Basic and acidic residues" evidence="2">
    <location>
        <begin position="65"/>
        <end position="83"/>
    </location>
</feature>
<dbReference type="InterPro" id="IPR001498">
    <property type="entry name" value="Impact_N"/>
</dbReference>
<feature type="domain" description="Impact N-terminal" evidence="3">
    <location>
        <begin position="19"/>
        <end position="137"/>
    </location>
</feature>
<dbReference type="InterPro" id="IPR020569">
    <property type="entry name" value="UPF0029_Impact_CS"/>
</dbReference>
<dbReference type="STRING" id="76021.BS329_29825"/>
<dbReference type="Pfam" id="PF09186">
    <property type="entry name" value="DUF1949"/>
    <property type="match status" value="1"/>
</dbReference>
<dbReference type="InterPro" id="IPR023582">
    <property type="entry name" value="Impact"/>
</dbReference>
<evidence type="ECO:0000256" key="2">
    <source>
        <dbReference type="SAM" id="MobiDB-lite"/>
    </source>
</evidence>
<keyword evidence="6" id="KW-1185">Reference proteome</keyword>
<dbReference type="InterPro" id="IPR036956">
    <property type="entry name" value="Impact_N_sf"/>
</dbReference>
<reference evidence="5 6" key="1">
    <citation type="submission" date="2016-01" db="EMBL/GenBank/DDBJ databases">
        <title>Amycolatopsis coloradensis genome sequencing and assembly.</title>
        <authorList>
            <person name="Mayilraj S."/>
        </authorList>
    </citation>
    <scope>NUCLEOTIDE SEQUENCE [LARGE SCALE GENOMIC DNA]</scope>
    <source>
        <strain evidence="5 6">DSM 44225</strain>
    </source>
</reference>
<evidence type="ECO:0000259" key="4">
    <source>
        <dbReference type="Pfam" id="PF09186"/>
    </source>
</evidence>